<feature type="domain" description="ATP-grasp" evidence="12">
    <location>
        <begin position="265"/>
        <end position="451"/>
    </location>
</feature>
<proteinExistence type="inferred from homology"/>
<dbReference type="Pfam" id="PF00731">
    <property type="entry name" value="AIRC"/>
    <property type="match status" value="1"/>
</dbReference>
<dbReference type="Pfam" id="PF17769">
    <property type="entry name" value="PurK_C"/>
    <property type="match status" value="1"/>
</dbReference>
<evidence type="ECO:0000256" key="3">
    <source>
        <dbReference type="ARBA" id="ARBA00006114"/>
    </source>
</evidence>
<dbReference type="GO" id="GO:0004638">
    <property type="term" value="F:phosphoribosylaminoimidazole carboxylase activity"/>
    <property type="evidence" value="ECO:0007669"/>
    <property type="project" value="UniProtKB-EC"/>
</dbReference>
<evidence type="ECO:0000256" key="7">
    <source>
        <dbReference type="ARBA" id="ARBA00022755"/>
    </source>
</evidence>
<keyword evidence="9 11" id="KW-0067">ATP-binding</keyword>
<dbReference type="EMBL" id="CAMXCT030000001">
    <property type="protein sequence ID" value="CAL4759448.1"/>
    <property type="molecule type" value="Genomic_DNA"/>
</dbReference>
<dbReference type="PROSITE" id="PS00065">
    <property type="entry name" value="D_2_HYDROXYACID_DH_1"/>
    <property type="match status" value="1"/>
</dbReference>
<evidence type="ECO:0000313" key="14">
    <source>
        <dbReference type="EMBL" id="CAL1125511.1"/>
    </source>
</evidence>
<organism evidence="13">
    <name type="scientific">Cladocopium goreaui</name>
    <dbReference type="NCBI Taxonomy" id="2562237"/>
    <lineage>
        <taxon>Eukaryota</taxon>
        <taxon>Sar</taxon>
        <taxon>Alveolata</taxon>
        <taxon>Dinophyceae</taxon>
        <taxon>Suessiales</taxon>
        <taxon>Symbiodiniaceae</taxon>
        <taxon>Cladocopium</taxon>
    </lineage>
</organism>
<dbReference type="GO" id="GO:0005524">
    <property type="term" value="F:ATP binding"/>
    <property type="evidence" value="ECO:0007669"/>
    <property type="project" value="UniProtKB-UniRule"/>
</dbReference>
<dbReference type="Gene3D" id="3.40.50.20">
    <property type="match status" value="1"/>
</dbReference>
<reference evidence="13" key="1">
    <citation type="submission" date="2022-10" db="EMBL/GenBank/DDBJ databases">
        <authorList>
            <person name="Chen Y."/>
            <person name="Dougan E. K."/>
            <person name="Chan C."/>
            <person name="Rhodes N."/>
            <person name="Thang M."/>
        </authorList>
    </citation>
    <scope>NUCLEOTIDE SEQUENCE</scope>
</reference>
<evidence type="ECO:0000313" key="13">
    <source>
        <dbReference type="EMBL" id="CAI3972136.1"/>
    </source>
</evidence>
<keyword evidence="7" id="KW-0658">Purine biosynthesis</keyword>
<dbReference type="InterPro" id="IPR003135">
    <property type="entry name" value="ATP-grasp_carboxylate-amine"/>
</dbReference>
<dbReference type="NCBIfam" id="TIGR01161">
    <property type="entry name" value="purK"/>
    <property type="match status" value="1"/>
</dbReference>
<evidence type="ECO:0000256" key="5">
    <source>
        <dbReference type="ARBA" id="ARBA00022598"/>
    </source>
</evidence>
<comment type="catalytic activity">
    <reaction evidence="1">
        <text>5-amino-1-(5-phospho-D-ribosyl)imidazole-4-carboxylate + H(+) = 5-amino-1-(5-phospho-beta-D-ribosyl)imidazole + CO2</text>
        <dbReference type="Rhea" id="RHEA:10792"/>
        <dbReference type="ChEBI" id="CHEBI:15378"/>
        <dbReference type="ChEBI" id="CHEBI:16526"/>
        <dbReference type="ChEBI" id="CHEBI:77657"/>
        <dbReference type="ChEBI" id="CHEBI:137981"/>
        <dbReference type="EC" id="4.1.1.21"/>
    </reaction>
</comment>
<name>A0A9P1BEX2_9DINO</name>
<dbReference type="Proteomes" id="UP001152797">
    <property type="component" value="Unassembled WGS sequence"/>
</dbReference>
<keyword evidence="6 11" id="KW-0547">Nucleotide-binding</keyword>
<dbReference type="Gene3D" id="3.30.1490.20">
    <property type="entry name" value="ATP-grasp fold, A domain"/>
    <property type="match status" value="1"/>
</dbReference>
<dbReference type="GO" id="GO:0006189">
    <property type="term" value="P:'de novo' IMP biosynthetic process"/>
    <property type="evidence" value="ECO:0007669"/>
    <property type="project" value="InterPro"/>
</dbReference>
<dbReference type="InterPro" id="IPR054350">
    <property type="entry name" value="PurT/PurK_preATP-grasp"/>
</dbReference>
<keyword evidence="10" id="KW-0456">Lyase</keyword>
<evidence type="ECO:0000256" key="10">
    <source>
        <dbReference type="ARBA" id="ARBA00023239"/>
    </source>
</evidence>
<dbReference type="InterPro" id="IPR013815">
    <property type="entry name" value="ATP_grasp_subdomain_1"/>
</dbReference>
<evidence type="ECO:0000259" key="12">
    <source>
        <dbReference type="PROSITE" id="PS50975"/>
    </source>
</evidence>
<dbReference type="InterPro" id="IPR011761">
    <property type="entry name" value="ATP-grasp"/>
</dbReference>
<dbReference type="Gene3D" id="3.40.50.1970">
    <property type="match status" value="1"/>
</dbReference>
<dbReference type="NCBIfam" id="NF004677">
    <property type="entry name" value="PRK06019.1-3"/>
    <property type="match status" value="1"/>
</dbReference>
<dbReference type="SUPFAM" id="SSF51246">
    <property type="entry name" value="Rudiment single hybrid motif"/>
    <property type="match status" value="1"/>
</dbReference>
<dbReference type="InterPro" id="IPR000031">
    <property type="entry name" value="PurE_dom"/>
</dbReference>
<dbReference type="SMART" id="SM01001">
    <property type="entry name" value="AIRC"/>
    <property type="match status" value="1"/>
</dbReference>
<evidence type="ECO:0000256" key="4">
    <source>
        <dbReference type="ARBA" id="ARBA00012329"/>
    </source>
</evidence>
<evidence type="ECO:0000256" key="9">
    <source>
        <dbReference type="ARBA" id="ARBA00022840"/>
    </source>
</evidence>
<sequence length="535" mass="57643">MSKAEAVLVGVVMGSKSDWETMQHAVEMLKRFDVPHEYRIVSAHRTPQWMNQYAEEAELRGLEVIIAGAGGAAHLPGMIASQTTLPVLGVPVQSRALQGLDSLLSIVQMPGGVPVGTLAIGKAGATNAALLAVRMLATSRPELRAKLKDFQREQTDKVILPGATIGVLGSGQLGRMFALSARRLGYRVHTYSPDYDTPTGQVADREVQAPYEDLDAVAKFAAEVDVVTFEFENIPLATTDAAAEHVAVRPSGSVLHVAQNRLREKGTLSGAGIAVTPYWEIRSLEQLQAALAETKGSAVLKTAGWGYDGKGQVRIDGAAQAADAWDSLEFDEAVLEQWVDYEREVSVVAARGLDGQMADFGVIHNEHRNHILDVSVAPADVSPAVQKQAVEMAHAVLEQLDVVGVLCVEFFLTTDGQLLVNEIAPRPHNSGHLTWDACMTGQFEQQLRTICGLPLGSTEYLRPAAMANLLGDEWEGGTPNWAAACEFPGVHLHLYGKQEARVGRKMGHITALADTPAEAKRLVTEARAALQRPVR</sequence>
<dbReference type="GO" id="GO:0016874">
    <property type="term" value="F:ligase activity"/>
    <property type="evidence" value="ECO:0007669"/>
    <property type="project" value="UniProtKB-KW"/>
</dbReference>
<comment type="caution">
    <text evidence="13">The sequence shown here is derived from an EMBL/GenBank/DDBJ whole genome shotgun (WGS) entry which is preliminary data.</text>
</comment>
<accession>A0A9P1BEX2</accession>
<evidence type="ECO:0000256" key="11">
    <source>
        <dbReference type="PROSITE-ProRule" id="PRU00409"/>
    </source>
</evidence>
<gene>
    <name evidence="13" type="ORF">C1SCF055_LOCUS726</name>
</gene>
<dbReference type="SUPFAM" id="SSF52440">
    <property type="entry name" value="PreATP-grasp domain"/>
    <property type="match status" value="1"/>
</dbReference>
<dbReference type="OrthoDB" id="434880at2759"/>
<dbReference type="NCBIfam" id="NF004675">
    <property type="entry name" value="PRK06019.1-1"/>
    <property type="match status" value="1"/>
</dbReference>
<dbReference type="PANTHER" id="PTHR11609">
    <property type="entry name" value="PURINE BIOSYNTHESIS PROTEIN 6/7, PUR6/7"/>
    <property type="match status" value="1"/>
</dbReference>
<dbReference type="PANTHER" id="PTHR11609:SF5">
    <property type="entry name" value="PHOSPHORIBOSYLAMINOIMIDAZOLE CARBOXYLASE"/>
    <property type="match status" value="1"/>
</dbReference>
<dbReference type="GO" id="GO:0005829">
    <property type="term" value="C:cytosol"/>
    <property type="evidence" value="ECO:0007669"/>
    <property type="project" value="TreeGrafter"/>
</dbReference>
<evidence type="ECO:0000256" key="2">
    <source>
        <dbReference type="ARBA" id="ARBA00004747"/>
    </source>
</evidence>
<dbReference type="Pfam" id="PF22660">
    <property type="entry name" value="RS_preATP-grasp-like"/>
    <property type="match status" value="1"/>
</dbReference>
<dbReference type="NCBIfam" id="NF004676">
    <property type="entry name" value="PRK06019.1-2"/>
    <property type="match status" value="1"/>
</dbReference>
<keyword evidence="8" id="KW-0210">Decarboxylase</keyword>
<dbReference type="FunFam" id="3.40.50.20:FF:000016">
    <property type="entry name" value="N5-carboxyaminoimidazole ribonucleotide synthase"/>
    <property type="match status" value="1"/>
</dbReference>
<comment type="pathway">
    <text evidence="2">Purine metabolism; IMP biosynthesis via de novo pathway; 5-amino-1-(5-phospho-D-ribosyl)imidazole-4-carboxylate from 5-amino-1-(5-phospho-D-ribosyl)imidazole (carboxylase route): step 1/1.</text>
</comment>
<dbReference type="InterPro" id="IPR029752">
    <property type="entry name" value="D-isomer_DH_CS1"/>
</dbReference>
<keyword evidence="15" id="KW-1185">Reference proteome</keyword>
<dbReference type="InterPro" id="IPR040686">
    <property type="entry name" value="PurK_C"/>
</dbReference>
<dbReference type="SUPFAM" id="SSF52255">
    <property type="entry name" value="N5-CAIR mutase (phosphoribosylaminoimidazole carboxylase, PurE)"/>
    <property type="match status" value="1"/>
</dbReference>
<evidence type="ECO:0000256" key="1">
    <source>
        <dbReference type="ARBA" id="ARBA00001244"/>
    </source>
</evidence>
<evidence type="ECO:0000313" key="15">
    <source>
        <dbReference type="Proteomes" id="UP001152797"/>
    </source>
</evidence>
<keyword evidence="5" id="KW-0436">Ligase</keyword>
<dbReference type="PROSITE" id="PS50975">
    <property type="entry name" value="ATP_GRASP"/>
    <property type="match status" value="1"/>
</dbReference>
<comment type="similarity">
    <text evidence="3">In the C-terminal section; belongs to the AIR carboxylase family. Class I subfamily.</text>
</comment>
<dbReference type="EMBL" id="CAMXCT020000001">
    <property type="protein sequence ID" value="CAL1125511.1"/>
    <property type="molecule type" value="Genomic_DNA"/>
</dbReference>
<dbReference type="HAMAP" id="MF_01929">
    <property type="entry name" value="PurE_classI"/>
    <property type="match status" value="1"/>
</dbReference>
<dbReference type="FunFam" id="3.30.470.20:FF:000029">
    <property type="entry name" value="N5-carboxyaminoimidazole ribonucleotide synthase"/>
    <property type="match status" value="1"/>
</dbReference>
<reference evidence="14" key="2">
    <citation type="submission" date="2024-04" db="EMBL/GenBank/DDBJ databases">
        <authorList>
            <person name="Chen Y."/>
            <person name="Shah S."/>
            <person name="Dougan E. K."/>
            <person name="Thang M."/>
            <person name="Chan C."/>
        </authorList>
    </citation>
    <scope>NUCLEOTIDE SEQUENCE [LARGE SCALE GENOMIC DNA]</scope>
</reference>
<evidence type="ECO:0000256" key="8">
    <source>
        <dbReference type="ARBA" id="ARBA00022793"/>
    </source>
</evidence>
<dbReference type="AlphaFoldDB" id="A0A9P1BEX2"/>
<dbReference type="NCBIfam" id="NF004679">
    <property type="entry name" value="PRK06019.1-5"/>
    <property type="match status" value="1"/>
</dbReference>
<dbReference type="Pfam" id="PF02222">
    <property type="entry name" value="ATP-grasp"/>
    <property type="match status" value="1"/>
</dbReference>
<dbReference type="NCBIfam" id="TIGR01162">
    <property type="entry name" value="purE"/>
    <property type="match status" value="1"/>
</dbReference>
<dbReference type="InterPro" id="IPR011054">
    <property type="entry name" value="Rudment_hybrid_motif"/>
</dbReference>
<dbReference type="InterPro" id="IPR005875">
    <property type="entry name" value="PurK"/>
</dbReference>
<dbReference type="GO" id="GO:0046872">
    <property type="term" value="F:metal ion binding"/>
    <property type="evidence" value="ECO:0007669"/>
    <property type="project" value="InterPro"/>
</dbReference>
<protein>
    <recommendedName>
        <fullName evidence="4">phosphoribosylaminoimidazole carboxylase</fullName>
        <ecNumber evidence="4">4.1.1.21</ecNumber>
    </recommendedName>
</protein>
<dbReference type="Gene3D" id="3.30.470.20">
    <property type="entry name" value="ATP-grasp fold, B domain"/>
    <property type="match status" value="1"/>
</dbReference>
<dbReference type="InterPro" id="IPR033747">
    <property type="entry name" value="PurE_ClassI"/>
</dbReference>
<dbReference type="InterPro" id="IPR016185">
    <property type="entry name" value="PreATP-grasp_dom_sf"/>
</dbReference>
<dbReference type="EMBL" id="CAMXCT010000001">
    <property type="protein sequence ID" value="CAI3972136.1"/>
    <property type="molecule type" value="Genomic_DNA"/>
</dbReference>
<evidence type="ECO:0000256" key="6">
    <source>
        <dbReference type="ARBA" id="ARBA00022741"/>
    </source>
</evidence>
<dbReference type="EC" id="4.1.1.21" evidence="4"/>
<dbReference type="SUPFAM" id="SSF56059">
    <property type="entry name" value="Glutathione synthetase ATP-binding domain-like"/>
    <property type="match status" value="1"/>
</dbReference>
<dbReference type="HAMAP" id="MF_01928">
    <property type="entry name" value="PurK"/>
    <property type="match status" value="1"/>
</dbReference>